<evidence type="ECO:0000256" key="3">
    <source>
        <dbReference type="ARBA" id="ARBA00012071"/>
    </source>
</evidence>
<protein>
    <recommendedName>
        <fullName evidence="4 13">Tetraacyldisaccharide 4'-kinase</fullName>
        <ecNumber evidence="3 13">2.7.1.130</ecNumber>
    </recommendedName>
    <alternativeName>
        <fullName evidence="12 13">Lipid A 4'-kinase</fullName>
    </alternativeName>
</protein>
<feature type="binding site" evidence="13">
    <location>
        <begin position="54"/>
        <end position="61"/>
    </location>
    <ligand>
        <name>ATP</name>
        <dbReference type="ChEBI" id="CHEBI:30616"/>
    </ligand>
</feature>
<evidence type="ECO:0000256" key="12">
    <source>
        <dbReference type="ARBA" id="ARBA00029757"/>
    </source>
</evidence>
<keyword evidence="7 13" id="KW-0808">Transferase</keyword>
<dbReference type="GO" id="GO:0009245">
    <property type="term" value="P:lipid A biosynthetic process"/>
    <property type="evidence" value="ECO:0007669"/>
    <property type="project" value="UniProtKB-UniRule"/>
</dbReference>
<dbReference type="PANTHER" id="PTHR42724:SF1">
    <property type="entry name" value="TETRAACYLDISACCHARIDE 4'-KINASE, MITOCHONDRIAL-RELATED"/>
    <property type="match status" value="1"/>
</dbReference>
<evidence type="ECO:0000256" key="2">
    <source>
        <dbReference type="ARBA" id="ARBA00004870"/>
    </source>
</evidence>
<keyword evidence="6 13" id="KW-0441">Lipid A biosynthesis</keyword>
<evidence type="ECO:0000256" key="9">
    <source>
        <dbReference type="ARBA" id="ARBA00022777"/>
    </source>
</evidence>
<name>A0A4S8NZQ7_9HYPH</name>
<organism evidence="14 15">
    <name type="scientific">Peteryoungia ipomoeae</name>
    <dbReference type="NCBI Taxonomy" id="1210932"/>
    <lineage>
        <taxon>Bacteria</taxon>
        <taxon>Pseudomonadati</taxon>
        <taxon>Pseudomonadota</taxon>
        <taxon>Alphaproteobacteria</taxon>
        <taxon>Hyphomicrobiales</taxon>
        <taxon>Rhizobiaceae</taxon>
        <taxon>Peteryoungia</taxon>
    </lineage>
</organism>
<dbReference type="InterPro" id="IPR003758">
    <property type="entry name" value="LpxK"/>
</dbReference>
<dbReference type="UniPathway" id="UPA00359">
    <property type="reaction ID" value="UER00482"/>
</dbReference>
<dbReference type="EMBL" id="STGV01000003">
    <property type="protein sequence ID" value="THV23263.1"/>
    <property type="molecule type" value="Genomic_DNA"/>
</dbReference>
<evidence type="ECO:0000256" key="11">
    <source>
        <dbReference type="ARBA" id="ARBA00023098"/>
    </source>
</evidence>
<reference evidence="14 15" key="1">
    <citation type="submission" date="2019-04" db="EMBL/GenBank/DDBJ databases">
        <title>Genome sequence of strain shin9-1.</title>
        <authorList>
            <person name="Gao J."/>
            <person name="Sun J."/>
        </authorList>
    </citation>
    <scope>NUCLEOTIDE SEQUENCE [LARGE SCALE GENOMIC DNA]</scope>
    <source>
        <strain evidence="15">shin9-1</strain>
    </source>
</reference>
<accession>A0A4S8NZQ7</accession>
<evidence type="ECO:0000313" key="14">
    <source>
        <dbReference type="EMBL" id="THV23263.1"/>
    </source>
</evidence>
<evidence type="ECO:0000256" key="10">
    <source>
        <dbReference type="ARBA" id="ARBA00022840"/>
    </source>
</evidence>
<dbReference type="GO" id="GO:0009029">
    <property type="term" value="F:lipid-A 4'-kinase activity"/>
    <property type="evidence" value="ECO:0007669"/>
    <property type="project" value="UniProtKB-UniRule"/>
</dbReference>
<evidence type="ECO:0000256" key="5">
    <source>
        <dbReference type="ARBA" id="ARBA00022516"/>
    </source>
</evidence>
<dbReference type="OrthoDB" id="9766423at2"/>
<dbReference type="GO" id="GO:0005886">
    <property type="term" value="C:plasma membrane"/>
    <property type="evidence" value="ECO:0007669"/>
    <property type="project" value="TreeGrafter"/>
</dbReference>
<dbReference type="RefSeq" id="WP_136598704.1">
    <property type="nucleotide sequence ID" value="NZ_STGV01000003.1"/>
</dbReference>
<dbReference type="InterPro" id="IPR027417">
    <property type="entry name" value="P-loop_NTPase"/>
</dbReference>
<comment type="similarity">
    <text evidence="13">Belongs to the LpxK family.</text>
</comment>
<comment type="pathway">
    <text evidence="2 13">Glycolipid biosynthesis; lipid IV(A) biosynthesis; lipid IV(A) from (3R)-3-hydroxytetradecanoyl-[acyl-carrier-protein] and UDP-N-acetyl-alpha-D-glucosamine: step 6/6.</text>
</comment>
<dbReference type="GO" id="GO:0005524">
    <property type="term" value="F:ATP binding"/>
    <property type="evidence" value="ECO:0007669"/>
    <property type="project" value="UniProtKB-UniRule"/>
</dbReference>
<dbReference type="PANTHER" id="PTHR42724">
    <property type="entry name" value="TETRAACYLDISACCHARIDE 4'-KINASE"/>
    <property type="match status" value="1"/>
</dbReference>
<keyword evidence="11 13" id="KW-0443">Lipid metabolism</keyword>
<dbReference type="Proteomes" id="UP000308828">
    <property type="component" value="Unassembled WGS sequence"/>
</dbReference>
<proteinExistence type="inferred from homology"/>
<gene>
    <name evidence="13" type="primary">lpxK</name>
    <name evidence="14" type="ORF">FAA97_11695</name>
</gene>
<dbReference type="Pfam" id="PF02606">
    <property type="entry name" value="LpxK"/>
    <property type="match status" value="1"/>
</dbReference>
<dbReference type="SUPFAM" id="SSF52540">
    <property type="entry name" value="P-loop containing nucleoside triphosphate hydrolases"/>
    <property type="match status" value="1"/>
</dbReference>
<dbReference type="EC" id="2.7.1.130" evidence="3 13"/>
<evidence type="ECO:0000256" key="7">
    <source>
        <dbReference type="ARBA" id="ARBA00022679"/>
    </source>
</evidence>
<dbReference type="NCBIfam" id="TIGR00682">
    <property type="entry name" value="lpxK"/>
    <property type="match status" value="1"/>
</dbReference>
<evidence type="ECO:0000256" key="6">
    <source>
        <dbReference type="ARBA" id="ARBA00022556"/>
    </source>
</evidence>
<keyword evidence="15" id="KW-1185">Reference proteome</keyword>
<sequence>MVSEAPPFWWTRKGWQAWGLWPFAALYGQVAGQLMARRRRQSVSVPVICVGNFTVGGAGKTPTAIALVREARKKGHSPGILSRGYGGTLDVTTVVDPHHHRATAVGDEPLLLAREAPTVISRRRVAGAQALVDLGCDLIVMDDGFQSARLTVDYALIVIDSFRGIGNGAIVPAGPVRAPILVQMRHLDAILKVGHGDAADQFVRQAARSGKPVLMAQVQPHDTGDLVGKRVLAFAGIADPQKFYRTLEGMGAEIVDRQAFPDHHLMDDDDLADLLQRAEAQGLLLVTTAKDQVRLLGAPGRASELLSKARVVDVDMHFNDPDAPSRIIDQAIAACRARLLK</sequence>
<dbReference type="AlphaFoldDB" id="A0A4S8NZQ7"/>
<evidence type="ECO:0000256" key="4">
    <source>
        <dbReference type="ARBA" id="ARBA00016436"/>
    </source>
</evidence>
<comment type="catalytic activity">
    <reaction evidence="13">
        <text>a lipid A disaccharide + ATP = a lipid IVA + ADP + H(+)</text>
        <dbReference type="Rhea" id="RHEA:67840"/>
        <dbReference type="ChEBI" id="CHEBI:15378"/>
        <dbReference type="ChEBI" id="CHEBI:30616"/>
        <dbReference type="ChEBI" id="CHEBI:176343"/>
        <dbReference type="ChEBI" id="CHEBI:176425"/>
        <dbReference type="ChEBI" id="CHEBI:456216"/>
        <dbReference type="EC" id="2.7.1.130"/>
    </reaction>
</comment>
<evidence type="ECO:0000256" key="13">
    <source>
        <dbReference type="HAMAP-Rule" id="MF_00409"/>
    </source>
</evidence>
<dbReference type="HAMAP" id="MF_00409">
    <property type="entry name" value="LpxK"/>
    <property type="match status" value="1"/>
</dbReference>
<dbReference type="GO" id="GO:0009244">
    <property type="term" value="P:lipopolysaccharide core region biosynthetic process"/>
    <property type="evidence" value="ECO:0007669"/>
    <property type="project" value="TreeGrafter"/>
</dbReference>
<keyword evidence="5 13" id="KW-0444">Lipid biosynthesis</keyword>
<keyword evidence="8 13" id="KW-0547">Nucleotide-binding</keyword>
<evidence type="ECO:0000256" key="1">
    <source>
        <dbReference type="ARBA" id="ARBA00002274"/>
    </source>
</evidence>
<evidence type="ECO:0000313" key="15">
    <source>
        <dbReference type="Proteomes" id="UP000308828"/>
    </source>
</evidence>
<comment type="caution">
    <text evidence="14">The sequence shown here is derived from an EMBL/GenBank/DDBJ whole genome shotgun (WGS) entry which is preliminary data.</text>
</comment>
<evidence type="ECO:0000256" key="8">
    <source>
        <dbReference type="ARBA" id="ARBA00022741"/>
    </source>
</evidence>
<comment type="function">
    <text evidence="1 13">Transfers the gamma-phosphate of ATP to the 4'-position of a tetraacyldisaccharide 1-phosphate intermediate (termed DS-1-P) to form tetraacyldisaccharide 1,4'-bis-phosphate (lipid IVA).</text>
</comment>
<keyword evidence="10 13" id="KW-0067">ATP-binding</keyword>
<keyword evidence="9 13" id="KW-0418">Kinase</keyword>